<name>A0A7S7M7I8_9ACTN</name>
<dbReference type="KEGG" id="tio:INP52_07005"/>
<protein>
    <submittedName>
        <fullName evidence="2">ABC transporter ATPase</fullName>
    </submittedName>
</protein>
<feature type="transmembrane region" description="Helical" evidence="1">
    <location>
        <begin position="12"/>
        <end position="31"/>
    </location>
</feature>
<feature type="transmembrane region" description="Helical" evidence="1">
    <location>
        <begin position="72"/>
        <end position="91"/>
    </location>
</feature>
<evidence type="ECO:0000313" key="3">
    <source>
        <dbReference type="Proteomes" id="UP000593735"/>
    </source>
</evidence>
<dbReference type="AlphaFoldDB" id="A0A7S7M7I8"/>
<accession>A0A7S7M7I8</accession>
<dbReference type="RefSeq" id="WP_194370322.1">
    <property type="nucleotide sequence ID" value="NZ_CP063767.1"/>
</dbReference>
<keyword evidence="1" id="KW-1133">Transmembrane helix</keyword>
<feature type="transmembrane region" description="Helical" evidence="1">
    <location>
        <begin position="37"/>
        <end position="60"/>
    </location>
</feature>
<dbReference type="Proteomes" id="UP000593735">
    <property type="component" value="Chromosome"/>
</dbReference>
<evidence type="ECO:0000313" key="2">
    <source>
        <dbReference type="EMBL" id="QOY60162.1"/>
    </source>
</evidence>
<proteinExistence type="predicted"/>
<keyword evidence="3" id="KW-1185">Reference proteome</keyword>
<evidence type="ECO:0000256" key="1">
    <source>
        <dbReference type="SAM" id="Phobius"/>
    </source>
</evidence>
<dbReference type="EMBL" id="CP063767">
    <property type="protein sequence ID" value="QOY60162.1"/>
    <property type="molecule type" value="Genomic_DNA"/>
</dbReference>
<gene>
    <name evidence="2" type="ORF">INP52_07005</name>
</gene>
<keyword evidence="1" id="KW-0472">Membrane</keyword>
<sequence>MCTWSRQLILQDVILALVINTSATLLTGTPLAWSTWYPFTCVAFMTNVIAQLLLPAGSWAHTLTSALGNASWRIYAQIFLENLVFVTIISLMEAFTQVGVAGMLDAWWPTYLWLVLIGYVTSVILYLAFKPRSTTYEKTRSTELK</sequence>
<feature type="transmembrane region" description="Helical" evidence="1">
    <location>
        <begin position="111"/>
        <end position="129"/>
    </location>
</feature>
<keyword evidence="1" id="KW-0812">Transmembrane</keyword>
<reference evidence="2 3" key="1">
    <citation type="submission" date="2020-10" db="EMBL/GenBank/DDBJ databases">
        <title>Olsenella immobilis sp.nov., isolated from the mud in a fermentation cellar used for the production of Chinese strong-flavoured liquor.</title>
        <authorList>
            <person name="Lu L."/>
        </authorList>
    </citation>
    <scope>NUCLEOTIDE SEQUENCE [LARGE SCALE GENOMIC DNA]</scope>
    <source>
        <strain evidence="2 3">LZLJ-2</strain>
    </source>
</reference>
<organism evidence="2 3">
    <name type="scientific">Thermophilibacter immobilis</name>
    <dbReference type="NCBI Taxonomy" id="2779519"/>
    <lineage>
        <taxon>Bacteria</taxon>
        <taxon>Bacillati</taxon>
        <taxon>Actinomycetota</taxon>
        <taxon>Coriobacteriia</taxon>
        <taxon>Coriobacteriales</taxon>
        <taxon>Atopobiaceae</taxon>
        <taxon>Thermophilibacter</taxon>
    </lineage>
</organism>